<dbReference type="OrthoDB" id="2971460at2"/>
<reference evidence="3" key="1">
    <citation type="submission" date="2017-11" db="EMBL/GenBank/DDBJ databases">
        <authorList>
            <person name="Zhu W."/>
        </authorList>
    </citation>
    <scope>NUCLEOTIDE SEQUENCE [LARGE SCALE GENOMIC DNA]</scope>
    <source>
        <strain evidence="3">160</strain>
    </source>
</reference>
<keyword evidence="1" id="KW-1133">Transmembrane helix</keyword>
<organism evidence="2 3">
    <name type="scientific">Oceanobacillus zhaokaii</name>
    <dbReference type="NCBI Taxonomy" id="2052660"/>
    <lineage>
        <taxon>Bacteria</taxon>
        <taxon>Bacillati</taxon>
        <taxon>Bacillota</taxon>
        <taxon>Bacilli</taxon>
        <taxon>Bacillales</taxon>
        <taxon>Bacillaceae</taxon>
        <taxon>Oceanobacillus</taxon>
    </lineage>
</organism>
<sequence>MKKETMQKDQAEELRHLVDEIEDNKDTEVSSTILERETDKREIDILNLPPRKEVHTTIERTKLRISKPFIRIIFVIIILIAILIVSYYFM</sequence>
<proteinExistence type="predicted"/>
<accession>A0A345PH88</accession>
<keyword evidence="1" id="KW-0812">Transmembrane</keyword>
<dbReference type="RefSeq" id="WP_114916658.1">
    <property type="nucleotide sequence ID" value="NZ_CP024848.1"/>
</dbReference>
<evidence type="ECO:0000313" key="2">
    <source>
        <dbReference type="EMBL" id="AXI09368.1"/>
    </source>
</evidence>
<protein>
    <submittedName>
        <fullName evidence="2">Uncharacterized protein</fullName>
    </submittedName>
</protein>
<evidence type="ECO:0000313" key="3">
    <source>
        <dbReference type="Proteomes" id="UP000253908"/>
    </source>
</evidence>
<keyword evidence="3" id="KW-1185">Reference proteome</keyword>
<keyword evidence="1" id="KW-0472">Membrane</keyword>
<evidence type="ECO:0000256" key="1">
    <source>
        <dbReference type="SAM" id="Phobius"/>
    </source>
</evidence>
<dbReference type="Proteomes" id="UP000253908">
    <property type="component" value="Chromosome"/>
</dbReference>
<dbReference type="EMBL" id="CP024848">
    <property type="protein sequence ID" value="AXI09368.1"/>
    <property type="molecule type" value="Genomic_DNA"/>
</dbReference>
<gene>
    <name evidence="2" type="ORF">CUC15_10745</name>
</gene>
<dbReference type="AlphaFoldDB" id="A0A345PH88"/>
<dbReference type="KEGG" id="ocn:CUC15_10745"/>
<name>A0A345PH88_9BACI</name>
<feature type="transmembrane region" description="Helical" evidence="1">
    <location>
        <begin position="69"/>
        <end position="89"/>
    </location>
</feature>